<evidence type="ECO:0000259" key="1">
    <source>
        <dbReference type="Pfam" id="PF01321"/>
    </source>
</evidence>
<dbReference type="InterPro" id="IPR000587">
    <property type="entry name" value="Creatinase_N"/>
</dbReference>
<reference evidence="2" key="1">
    <citation type="journal article" date="2020" name="mSystems">
        <title>Genome- and Community-Level Interaction Insights into Carbon Utilization and Element Cycling Functions of Hydrothermarchaeota in Hydrothermal Sediment.</title>
        <authorList>
            <person name="Zhou Z."/>
            <person name="Liu Y."/>
            <person name="Xu W."/>
            <person name="Pan J."/>
            <person name="Luo Z.H."/>
            <person name="Li M."/>
        </authorList>
    </citation>
    <scope>NUCLEOTIDE SEQUENCE [LARGE SCALE GENOMIC DNA]</scope>
    <source>
        <strain evidence="2">HyVt-94</strain>
    </source>
</reference>
<protein>
    <recommendedName>
        <fullName evidence="1">Creatinase N-terminal domain-containing protein</fullName>
    </recommendedName>
</protein>
<evidence type="ECO:0000313" key="2">
    <source>
        <dbReference type="EMBL" id="HHF58012.1"/>
    </source>
</evidence>
<dbReference type="Proteomes" id="UP000886014">
    <property type="component" value="Unassembled WGS sequence"/>
</dbReference>
<dbReference type="Gene3D" id="3.40.350.10">
    <property type="entry name" value="Creatinase/prolidase N-terminal domain"/>
    <property type="match status" value="1"/>
</dbReference>
<name>A0A7C5M4A6_UNCW3</name>
<feature type="domain" description="Creatinase N-terminal" evidence="1">
    <location>
        <begin position="6"/>
        <end position="82"/>
    </location>
</feature>
<dbReference type="SUPFAM" id="SSF53092">
    <property type="entry name" value="Creatinase/prolidase N-terminal domain"/>
    <property type="match status" value="1"/>
</dbReference>
<dbReference type="InterPro" id="IPR029149">
    <property type="entry name" value="Creatin/AminoP/Spt16_N"/>
</dbReference>
<proteinExistence type="predicted"/>
<dbReference type="Pfam" id="PF01321">
    <property type="entry name" value="Creatinase_N"/>
    <property type="match status" value="1"/>
</dbReference>
<accession>A0A7C5M4A6</accession>
<dbReference type="EMBL" id="DRTV01000089">
    <property type="protein sequence ID" value="HHF58012.1"/>
    <property type="molecule type" value="Genomic_DNA"/>
</dbReference>
<dbReference type="AlphaFoldDB" id="A0A7C5M4A6"/>
<organism evidence="2">
    <name type="scientific">candidate division WOR-3 bacterium</name>
    <dbReference type="NCBI Taxonomy" id="2052148"/>
    <lineage>
        <taxon>Bacteria</taxon>
        <taxon>Bacteria division WOR-3</taxon>
    </lineage>
</organism>
<gene>
    <name evidence="2" type="ORF">ENL41_01145</name>
</gene>
<comment type="caution">
    <text evidence="2">The sequence shown here is derived from an EMBL/GenBank/DDBJ whole genome shotgun (WGS) entry which is preliminary data.</text>
</comment>
<sequence length="84" mass="10071">MIARNELSAYKEKSWIENIIEYTNAEELMAAVRSWIKKNNYRKVGLEFTVERDSYMLFLTVFQRLNPDVEIADIHDLIVELRKF</sequence>